<protein>
    <submittedName>
        <fullName evidence="1">Uncharacterized protein</fullName>
    </submittedName>
</protein>
<accession>B4W2X7</accession>
<evidence type="ECO:0000313" key="2">
    <source>
        <dbReference type="Proteomes" id="UP000003835"/>
    </source>
</evidence>
<dbReference type="AlphaFoldDB" id="B4W2X7"/>
<dbReference type="HOGENOM" id="CLU_3326800_0_0_3"/>
<proteinExistence type="predicted"/>
<sequence length="38" mass="4496">MSRFLEAVKPMFKSGRVYLHLGEVKTVNRETRPYTKLI</sequence>
<name>B4W2X7_9CYAN</name>
<reference evidence="1 2" key="1">
    <citation type="submission" date="2008-07" db="EMBL/GenBank/DDBJ databases">
        <authorList>
            <person name="Tandeau de Marsac N."/>
            <person name="Ferriera S."/>
            <person name="Johnson J."/>
            <person name="Kravitz S."/>
            <person name="Beeson K."/>
            <person name="Sutton G."/>
            <person name="Rogers Y.-H."/>
            <person name="Friedman R."/>
            <person name="Frazier M."/>
            <person name="Venter J.C."/>
        </authorList>
    </citation>
    <scope>NUCLEOTIDE SEQUENCE [LARGE SCALE GENOMIC DNA]</scope>
    <source>
        <strain evidence="1 2">PCC 7420</strain>
    </source>
</reference>
<gene>
    <name evidence="1" type="ORF">MC7420_18</name>
</gene>
<keyword evidence="2" id="KW-1185">Reference proteome</keyword>
<organism evidence="1 2">
    <name type="scientific">Coleofasciculus chthonoplastes PCC 7420</name>
    <dbReference type="NCBI Taxonomy" id="118168"/>
    <lineage>
        <taxon>Bacteria</taxon>
        <taxon>Bacillati</taxon>
        <taxon>Cyanobacteriota</taxon>
        <taxon>Cyanophyceae</taxon>
        <taxon>Coleofasciculales</taxon>
        <taxon>Coleofasciculaceae</taxon>
        <taxon>Coleofasciculus</taxon>
    </lineage>
</organism>
<dbReference type="Proteomes" id="UP000003835">
    <property type="component" value="Unassembled WGS sequence"/>
</dbReference>
<evidence type="ECO:0000313" key="1">
    <source>
        <dbReference type="EMBL" id="EDX71452.1"/>
    </source>
</evidence>
<dbReference type="EMBL" id="DS989872">
    <property type="protein sequence ID" value="EDX71452.1"/>
    <property type="molecule type" value="Genomic_DNA"/>
</dbReference>
<dbReference type="STRING" id="118168.MC7420_18"/>